<dbReference type="OrthoDB" id="10336477at2759"/>
<name>A0A9P1C7T1_9DINO</name>
<proteinExistence type="predicted"/>
<dbReference type="EMBL" id="CAMXCT010001101">
    <property type="protein sequence ID" value="CAI3986649.1"/>
    <property type="molecule type" value="Genomic_DNA"/>
</dbReference>
<dbReference type="EMBL" id="CAMXCT030001101">
    <property type="protein sequence ID" value="CAL4773961.1"/>
    <property type="molecule type" value="Genomic_DNA"/>
</dbReference>
<evidence type="ECO:0000313" key="2">
    <source>
        <dbReference type="EMBL" id="CAL1140024.1"/>
    </source>
</evidence>
<protein>
    <submittedName>
        <fullName evidence="1">Uncharacterized protein</fullName>
    </submittedName>
</protein>
<evidence type="ECO:0000313" key="3">
    <source>
        <dbReference type="Proteomes" id="UP001152797"/>
    </source>
</evidence>
<accession>A0A9P1C7T1</accession>
<comment type="caution">
    <text evidence="1">The sequence shown here is derived from an EMBL/GenBank/DDBJ whole genome shotgun (WGS) entry which is preliminary data.</text>
</comment>
<evidence type="ECO:0000313" key="1">
    <source>
        <dbReference type="EMBL" id="CAI3986649.1"/>
    </source>
</evidence>
<dbReference type="AlphaFoldDB" id="A0A9P1C7T1"/>
<organism evidence="1">
    <name type="scientific">Cladocopium goreaui</name>
    <dbReference type="NCBI Taxonomy" id="2562237"/>
    <lineage>
        <taxon>Eukaryota</taxon>
        <taxon>Sar</taxon>
        <taxon>Alveolata</taxon>
        <taxon>Dinophyceae</taxon>
        <taxon>Suessiales</taxon>
        <taxon>Symbiodiniaceae</taxon>
        <taxon>Cladocopium</taxon>
    </lineage>
</organism>
<reference evidence="2" key="2">
    <citation type="submission" date="2024-04" db="EMBL/GenBank/DDBJ databases">
        <authorList>
            <person name="Chen Y."/>
            <person name="Shah S."/>
            <person name="Dougan E. K."/>
            <person name="Thang M."/>
            <person name="Chan C."/>
        </authorList>
    </citation>
    <scope>NUCLEOTIDE SEQUENCE [LARGE SCALE GENOMIC DNA]</scope>
</reference>
<reference evidence="1" key="1">
    <citation type="submission" date="2022-10" db="EMBL/GenBank/DDBJ databases">
        <authorList>
            <person name="Chen Y."/>
            <person name="Dougan E. K."/>
            <person name="Chan C."/>
            <person name="Rhodes N."/>
            <person name="Thang M."/>
        </authorList>
    </citation>
    <scope>NUCLEOTIDE SEQUENCE</scope>
</reference>
<dbReference type="Proteomes" id="UP001152797">
    <property type="component" value="Unassembled WGS sequence"/>
</dbReference>
<gene>
    <name evidence="1" type="ORF">C1SCF055_LOCUS13990</name>
</gene>
<keyword evidence="3" id="KW-1185">Reference proteome</keyword>
<dbReference type="EMBL" id="CAMXCT020001101">
    <property type="protein sequence ID" value="CAL1140024.1"/>
    <property type="molecule type" value="Genomic_DNA"/>
</dbReference>
<sequence>MFVQGDDCDGIAALEAWGEARSVYPLGDFYREDDDVMRGITISTPDMPEPRESFNLPEVLAPRDWMKPFKGSSSEVEHRDGDAALVFHESDVLPKFPESHLVEAKTVYLSTEVPCWKLGNRLLSFLREKAVSHIKKVNKKKYTVKAQVLCNGLVCEIKIRAYRSAKEIAVVVHRLGGDSIAFNALFRLLKQDLTTGLPLELKAEADVSPCSPEIPSEVLEIAHTAVRHGPAVVPSEDAFLEPIIDAAHNADDTQAQAEAAASLAAAAEDTGTVIQLCNEKAQKAIEKLLKVNCFEVSCQVVRFIMKLAVAPGAEAFFNGEGLLHLLQRKVSDLGAGKKLRVQLSQTVEKLLRTQVRLAAHR</sequence>